<comment type="caution">
    <text evidence="1">The sequence shown here is derived from an EMBL/GenBank/DDBJ whole genome shotgun (WGS) entry which is preliminary data.</text>
</comment>
<protein>
    <submittedName>
        <fullName evidence="1">Uncharacterized protein</fullName>
    </submittedName>
</protein>
<name>A0ABX5EF11_9MICO</name>
<sequence length="215" mass="23378">MGAPWEDGPVFTFAPRDGWVFWTAGLDGPGWADVAAQIAGGDDDERVLGAVRDHDQRATADGQAWGAGLWFPPHHDRSPVAMLLVRSFAERGDVDKAYRTFVKQARKMPRIKDVTVSSYDVGEGTSNVGRLVEQVIDTVDARSEALVSTWRYTIFPPDHDEVVSVEVDTLHAHMVDAVEDELVELLAYASYTAPEAAHAAAEEGGSSPLHPVVRG</sequence>
<dbReference type="Proteomes" id="UP000239895">
    <property type="component" value="Unassembled WGS sequence"/>
</dbReference>
<keyword evidence="2" id="KW-1185">Reference proteome</keyword>
<dbReference type="RefSeq" id="WP_125206537.1">
    <property type="nucleotide sequence ID" value="NZ_PVTX01000007.1"/>
</dbReference>
<proteinExistence type="predicted"/>
<gene>
    <name evidence="1" type="ORF">BCL65_107198</name>
</gene>
<dbReference type="EMBL" id="PVTX01000007">
    <property type="protein sequence ID" value="PRZ05710.1"/>
    <property type="molecule type" value="Genomic_DNA"/>
</dbReference>
<reference evidence="1 2" key="1">
    <citation type="submission" date="2018-03" db="EMBL/GenBank/DDBJ databases">
        <title>Comparative analysis of microorganisms from saline springs in Andes Mountain Range, Colombia.</title>
        <authorList>
            <person name="Rubin E."/>
        </authorList>
    </citation>
    <scope>NUCLEOTIDE SEQUENCE [LARGE SCALE GENOMIC DNA]</scope>
    <source>
        <strain evidence="1 2">CG 23</strain>
    </source>
</reference>
<evidence type="ECO:0000313" key="1">
    <source>
        <dbReference type="EMBL" id="PRZ05710.1"/>
    </source>
</evidence>
<organism evidence="1 2">
    <name type="scientific">Isoptericola halotolerans</name>
    <dbReference type="NCBI Taxonomy" id="300560"/>
    <lineage>
        <taxon>Bacteria</taxon>
        <taxon>Bacillati</taxon>
        <taxon>Actinomycetota</taxon>
        <taxon>Actinomycetes</taxon>
        <taxon>Micrococcales</taxon>
        <taxon>Promicromonosporaceae</taxon>
        <taxon>Isoptericola</taxon>
    </lineage>
</organism>
<accession>A0ABX5EF11</accession>
<evidence type="ECO:0000313" key="2">
    <source>
        <dbReference type="Proteomes" id="UP000239895"/>
    </source>
</evidence>